<dbReference type="Pfam" id="PF06725">
    <property type="entry name" value="3D"/>
    <property type="match status" value="1"/>
</dbReference>
<dbReference type="EC" id="4.2.2.n1" evidence="2"/>
<feature type="domain" description="Lytic transglycosylase MltA" evidence="7">
    <location>
        <begin position="135"/>
        <end position="293"/>
    </location>
</feature>
<dbReference type="GO" id="GO:0009254">
    <property type="term" value="P:peptidoglycan turnover"/>
    <property type="evidence" value="ECO:0007669"/>
    <property type="project" value="InterPro"/>
</dbReference>
<dbReference type="SMART" id="SM00925">
    <property type="entry name" value="MltA"/>
    <property type="match status" value="1"/>
</dbReference>
<comment type="caution">
    <text evidence="8">The sequence shown here is derived from an EMBL/GenBank/DDBJ whole genome shotgun (WGS) entry which is preliminary data.</text>
</comment>
<feature type="chain" id="PRO_5002244506" description="peptidoglycan lytic exotransglycosylase" evidence="6">
    <location>
        <begin position="23"/>
        <end position="394"/>
    </location>
</feature>
<name>A0A0D2J149_9BACT</name>
<accession>A0A0D2J149</accession>
<evidence type="ECO:0000256" key="3">
    <source>
        <dbReference type="ARBA" id="ARBA00023239"/>
    </source>
</evidence>
<sequence length="394" mass="43768">MGLLICALILCLGLFGCTPSQTTSTTGERAVLELVPPTDWPVFYDDMDSESLEKACMESLAYLERVPPDRTFTFGEHKRTASEMITALNQLRDILVREPDPRARTEALKRKFLLFKSIGSDGEGRVLFTGYYEPVLAARMKPEKPFVYPLYAIPTDLVKIDLRDFGIKADKRHLVARVYGDKVIPYYDREEIDFNGVLKEKAEPLAYLADPVEAFFLHIQGSGQVVFKDGSHLRLGYAGVNGHPYRSIGKLLIQKDLMSLDNMSMQAIKAFLEEKPELRREVLSHNPSYVFFRPLPPRDGPLGCFGKPLTAGRSIATDRRIFPGLAPAYIVGEIPAPGGKTAPMGRMVLNQDTGGAIRGPGRVDLYFGSGDQAGSLAGRMKYPGNLFFLAPKRD</sequence>
<evidence type="ECO:0000256" key="6">
    <source>
        <dbReference type="SAM" id="SignalP"/>
    </source>
</evidence>
<keyword evidence="3" id="KW-0456">Lyase</keyword>
<dbReference type="CDD" id="cd14485">
    <property type="entry name" value="mltA_like_LT_A"/>
    <property type="match status" value="1"/>
</dbReference>
<dbReference type="InterPro" id="IPR036908">
    <property type="entry name" value="RlpA-like_sf"/>
</dbReference>
<dbReference type="Pfam" id="PF03562">
    <property type="entry name" value="MltA"/>
    <property type="match status" value="1"/>
</dbReference>
<feature type="signal peptide" evidence="6">
    <location>
        <begin position="1"/>
        <end position="22"/>
    </location>
</feature>
<evidence type="ECO:0000259" key="7">
    <source>
        <dbReference type="SMART" id="SM00925"/>
    </source>
</evidence>
<dbReference type="InterPro" id="IPR005300">
    <property type="entry name" value="MltA_B"/>
</dbReference>
<keyword evidence="6" id="KW-0732">Signal</keyword>
<proteinExistence type="predicted"/>
<dbReference type="GO" id="GO:0071555">
    <property type="term" value="P:cell wall organization"/>
    <property type="evidence" value="ECO:0007669"/>
    <property type="project" value="UniProtKB-KW"/>
</dbReference>
<evidence type="ECO:0000256" key="1">
    <source>
        <dbReference type="ARBA" id="ARBA00001420"/>
    </source>
</evidence>
<keyword evidence="4" id="KW-0961">Cell wall biogenesis/degradation</keyword>
<dbReference type="EMBL" id="AZAC01000037">
    <property type="protein sequence ID" value="KIX11944.1"/>
    <property type="molecule type" value="Genomic_DNA"/>
</dbReference>
<dbReference type="GO" id="GO:0004553">
    <property type="term" value="F:hydrolase activity, hydrolyzing O-glycosyl compounds"/>
    <property type="evidence" value="ECO:0007669"/>
    <property type="project" value="InterPro"/>
</dbReference>
<dbReference type="GO" id="GO:0019867">
    <property type="term" value="C:outer membrane"/>
    <property type="evidence" value="ECO:0007669"/>
    <property type="project" value="InterPro"/>
</dbReference>
<dbReference type="GO" id="GO:0009253">
    <property type="term" value="P:peptidoglycan catabolic process"/>
    <property type="evidence" value="ECO:0007669"/>
    <property type="project" value="TreeGrafter"/>
</dbReference>
<dbReference type="STRING" id="1429043.X474_21680"/>
<keyword evidence="9" id="KW-1185">Reference proteome</keyword>
<evidence type="ECO:0000313" key="8">
    <source>
        <dbReference type="EMBL" id="KIX11944.1"/>
    </source>
</evidence>
<evidence type="ECO:0000256" key="4">
    <source>
        <dbReference type="ARBA" id="ARBA00023316"/>
    </source>
</evidence>
<dbReference type="PATRIC" id="fig|1429043.3.peg.4596"/>
<dbReference type="InterPro" id="IPR026044">
    <property type="entry name" value="MltA"/>
</dbReference>
<dbReference type="InterPro" id="IPR010611">
    <property type="entry name" value="3D_dom"/>
</dbReference>
<evidence type="ECO:0000313" key="9">
    <source>
        <dbReference type="Proteomes" id="UP000032233"/>
    </source>
</evidence>
<organism evidence="8 9">
    <name type="scientific">Dethiosulfatarculus sandiegensis</name>
    <dbReference type="NCBI Taxonomy" id="1429043"/>
    <lineage>
        <taxon>Bacteria</taxon>
        <taxon>Pseudomonadati</taxon>
        <taxon>Thermodesulfobacteriota</taxon>
        <taxon>Desulfarculia</taxon>
        <taxon>Desulfarculales</taxon>
        <taxon>Desulfarculaceae</taxon>
        <taxon>Dethiosulfatarculus</taxon>
    </lineage>
</organism>
<dbReference type="FunCoup" id="A0A0D2J149">
    <property type="interactions" value="123"/>
</dbReference>
<dbReference type="PANTHER" id="PTHR30124:SF0">
    <property type="entry name" value="MEMBRANE-BOUND LYTIC MUREIN TRANSGLYCOSYLASE A"/>
    <property type="match status" value="1"/>
</dbReference>
<dbReference type="GO" id="GO:0008933">
    <property type="term" value="F:peptidoglycan lytic transglycosylase activity"/>
    <property type="evidence" value="ECO:0007669"/>
    <property type="project" value="TreeGrafter"/>
</dbReference>
<evidence type="ECO:0000256" key="2">
    <source>
        <dbReference type="ARBA" id="ARBA00012587"/>
    </source>
</evidence>
<protein>
    <recommendedName>
        <fullName evidence="2">peptidoglycan lytic exotransglycosylase</fullName>
        <ecNumber evidence="2">4.2.2.n1</ecNumber>
    </recommendedName>
    <alternativeName>
        <fullName evidence="5">Murein hydrolase A</fullName>
    </alternativeName>
</protein>
<evidence type="ECO:0000256" key="5">
    <source>
        <dbReference type="ARBA" id="ARBA00030918"/>
    </source>
</evidence>
<dbReference type="PIRSF" id="PIRSF019422">
    <property type="entry name" value="MltA"/>
    <property type="match status" value="1"/>
</dbReference>
<reference evidence="8 9" key="1">
    <citation type="submission" date="2013-11" db="EMBL/GenBank/DDBJ databases">
        <title>Metagenomic analysis of a methanogenic consortium involved in long chain n-alkane degradation.</title>
        <authorList>
            <person name="Davidova I.A."/>
            <person name="Callaghan A.V."/>
            <person name="Wawrik B."/>
            <person name="Pruitt S."/>
            <person name="Marks C."/>
            <person name="Duncan K.E."/>
            <person name="Suflita J.M."/>
        </authorList>
    </citation>
    <scope>NUCLEOTIDE SEQUENCE [LARGE SCALE GENOMIC DNA]</scope>
    <source>
        <strain evidence="8 9">SPR</strain>
    </source>
</reference>
<dbReference type="InParanoid" id="A0A0D2J149"/>
<dbReference type="Gene3D" id="2.40.240.50">
    <property type="entry name" value="Barwin-like endoglucanases"/>
    <property type="match status" value="1"/>
</dbReference>
<dbReference type="Proteomes" id="UP000032233">
    <property type="component" value="Unassembled WGS sequence"/>
</dbReference>
<dbReference type="AlphaFoldDB" id="A0A0D2J149"/>
<dbReference type="Gene3D" id="2.40.40.10">
    <property type="entry name" value="RlpA-like domain"/>
    <property type="match status" value="1"/>
</dbReference>
<dbReference type="PANTHER" id="PTHR30124">
    <property type="entry name" value="MEMBRANE-BOUND LYTIC MUREIN TRANSGLYCOSYLASE A"/>
    <property type="match status" value="1"/>
</dbReference>
<comment type="catalytic activity">
    <reaction evidence="1">
        <text>Exolytic cleavage of the (1-&gt;4)-beta-glycosidic linkage between N-acetylmuramic acid (MurNAc) and N-acetylglucosamine (GlcNAc) residues in peptidoglycan, from either the reducing or the non-reducing ends of the peptidoglycan chains, with concomitant formation of a 1,6-anhydrobond in the MurNAc residue.</text>
        <dbReference type="EC" id="4.2.2.n1"/>
    </reaction>
</comment>
<gene>
    <name evidence="8" type="ORF">X474_21680</name>
</gene>
<dbReference type="CDD" id="cd14668">
    <property type="entry name" value="mlta_B"/>
    <property type="match status" value="1"/>
</dbReference>
<dbReference type="SUPFAM" id="SSF50685">
    <property type="entry name" value="Barwin-like endoglucanases"/>
    <property type="match status" value="1"/>
</dbReference>